<keyword evidence="4" id="KW-0411">Iron-sulfur</keyword>
<evidence type="ECO:0000259" key="6">
    <source>
        <dbReference type="PROSITE" id="PS51379"/>
    </source>
</evidence>
<evidence type="ECO:0000256" key="2">
    <source>
        <dbReference type="ARBA" id="ARBA00022723"/>
    </source>
</evidence>
<dbReference type="GO" id="GO:0051539">
    <property type="term" value="F:4 iron, 4 sulfur cluster binding"/>
    <property type="evidence" value="ECO:0007669"/>
    <property type="project" value="UniProtKB-KW"/>
</dbReference>
<feature type="compositionally biased region" description="Acidic residues" evidence="5">
    <location>
        <begin position="203"/>
        <end position="214"/>
    </location>
</feature>
<reference evidence="8" key="1">
    <citation type="submission" date="2020-05" db="EMBL/GenBank/DDBJ databases">
        <title>Novel species in genus Nocardioides.</title>
        <authorList>
            <person name="Zhang G."/>
        </authorList>
    </citation>
    <scope>NUCLEOTIDE SEQUENCE [LARGE SCALE GENOMIC DNA]</scope>
    <source>
        <strain evidence="8">zg-1050</strain>
    </source>
</reference>
<accession>A0A6M8J4G2</accession>
<dbReference type="InterPro" id="IPR017900">
    <property type="entry name" value="4Fe4S_Fe_S_CS"/>
</dbReference>
<proteinExistence type="predicted"/>
<feature type="domain" description="4Fe-4S ferredoxin-type" evidence="6">
    <location>
        <begin position="59"/>
        <end position="88"/>
    </location>
</feature>
<dbReference type="EMBL" id="CP053716">
    <property type="protein sequence ID" value="QKF07971.1"/>
    <property type="molecule type" value="Genomic_DNA"/>
</dbReference>
<feature type="region of interest" description="Disordered" evidence="5">
    <location>
        <begin position="106"/>
        <end position="142"/>
    </location>
</feature>
<dbReference type="GO" id="GO:0046872">
    <property type="term" value="F:metal ion binding"/>
    <property type="evidence" value="ECO:0007669"/>
    <property type="project" value="UniProtKB-KW"/>
</dbReference>
<dbReference type="InterPro" id="IPR050572">
    <property type="entry name" value="Fe-S_Ferredoxin"/>
</dbReference>
<evidence type="ECO:0000256" key="4">
    <source>
        <dbReference type="ARBA" id="ARBA00023014"/>
    </source>
</evidence>
<dbReference type="Proteomes" id="UP000503297">
    <property type="component" value="Chromosome"/>
</dbReference>
<dbReference type="PROSITE" id="PS00198">
    <property type="entry name" value="4FE4S_FER_1"/>
    <property type="match status" value="1"/>
</dbReference>
<dbReference type="PANTHER" id="PTHR43687">
    <property type="entry name" value="ADENYLYLSULFATE REDUCTASE, BETA SUBUNIT"/>
    <property type="match status" value="1"/>
</dbReference>
<feature type="region of interest" description="Disordered" evidence="5">
    <location>
        <begin position="180"/>
        <end position="214"/>
    </location>
</feature>
<dbReference type="KEGG" id="bwa:HLV38_01575"/>
<dbReference type="Pfam" id="PF12838">
    <property type="entry name" value="Fer4_7"/>
    <property type="match status" value="1"/>
</dbReference>
<gene>
    <name evidence="7" type="ORF">HLV38_01575</name>
</gene>
<keyword evidence="3" id="KW-0408">Iron</keyword>
<dbReference type="Gene3D" id="3.30.70.3270">
    <property type="match status" value="1"/>
</dbReference>
<keyword evidence="2" id="KW-0479">Metal-binding</keyword>
<protein>
    <submittedName>
        <fullName evidence="7">4Fe-4S binding protein</fullName>
    </submittedName>
</protein>
<organism evidence="7 8">
    <name type="scientific">Berryella wangjianweii</name>
    <dbReference type="NCBI Taxonomy" id="2734634"/>
    <lineage>
        <taxon>Bacteria</taxon>
        <taxon>Bacillati</taxon>
        <taxon>Actinomycetota</taxon>
        <taxon>Coriobacteriia</taxon>
        <taxon>Eggerthellales</taxon>
        <taxon>Eggerthellaceae</taxon>
        <taxon>Berryella</taxon>
    </lineage>
</organism>
<dbReference type="AlphaFoldDB" id="A0A6M8J4G2"/>
<keyword evidence="1" id="KW-0004">4Fe-4S</keyword>
<feature type="domain" description="4Fe-4S ferredoxin-type" evidence="6">
    <location>
        <begin position="28"/>
        <end position="57"/>
    </location>
</feature>
<evidence type="ECO:0000256" key="1">
    <source>
        <dbReference type="ARBA" id="ARBA00022485"/>
    </source>
</evidence>
<dbReference type="PROSITE" id="PS51379">
    <property type="entry name" value="4FE4S_FER_2"/>
    <property type="match status" value="2"/>
</dbReference>
<evidence type="ECO:0000256" key="5">
    <source>
        <dbReference type="SAM" id="MobiDB-lite"/>
    </source>
</evidence>
<name>A0A6M8J4G2_9ACTN</name>
<dbReference type="PANTHER" id="PTHR43687:SF1">
    <property type="entry name" value="FERREDOXIN III"/>
    <property type="match status" value="1"/>
</dbReference>
<keyword evidence="8" id="KW-1185">Reference proteome</keyword>
<dbReference type="InterPro" id="IPR017896">
    <property type="entry name" value="4Fe4S_Fe-S-bd"/>
</dbReference>
<evidence type="ECO:0000313" key="8">
    <source>
        <dbReference type="Proteomes" id="UP000503297"/>
    </source>
</evidence>
<evidence type="ECO:0000313" key="7">
    <source>
        <dbReference type="EMBL" id="QKF07971.1"/>
    </source>
</evidence>
<evidence type="ECO:0000256" key="3">
    <source>
        <dbReference type="ARBA" id="ARBA00023004"/>
    </source>
</evidence>
<feature type="compositionally biased region" description="Basic and acidic residues" evidence="5">
    <location>
        <begin position="106"/>
        <end position="123"/>
    </location>
</feature>
<dbReference type="SUPFAM" id="SSF54862">
    <property type="entry name" value="4Fe-4S ferredoxins"/>
    <property type="match status" value="1"/>
</dbReference>
<sequence length="214" mass="22292">MTLRSIFGKPETVLYPLEEKPAPMGLRGHIENDPSRCVLCSACARACTTGCLTVDKKGRTWEIQPYACVQCGLCVEVCPKDALSMETARTAVGAQKPSRVVLVPERERPVRKPRPQEAAEHVGEAPSVEVAGKTRASEGAALPASEGAQLSAELLALIAAKTAGLDPARAEKVRAGLIARASRADGKAAPSTARETSGGSAPDGEEPAEDAPVA</sequence>